<evidence type="ECO:0000313" key="1">
    <source>
        <dbReference type="EMBL" id="KDN15249.1"/>
    </source>
</evidence>
<name>A0A836Z5S0_9NEIS</name>
<dbReference type="EMBL" id="JFZV01000003">
    <property type="protein sequence ID" value="KDN15249.1"/>
    <property type="molecule type" value="Genomic_DNA"/>
</dbReference>
<evidence type="ECO:0000313" key="2">
    <source>
        <dbReference type="Proteomes" id="UP000027170"/>
    </source>
</evidence>
<gene>
    <name evidence="1" type="ORF">SALWKB29_0875</name>
</gene>
<keyword evidence="2" id="KW-1185">Reference proteome</keyword>
<organism evidence="1 2">
    <name type="scientific">Snodgrassella communis</name>
    <dbReference type="NCBI Taxonomy" id="2946699"/>
    <lineage>
        <taxon>Bacteria</taxon>
        <taxon>Pseudomonadati</taxon>
        <taxon>Pseudomonadota</taxon>
        <taxon>Betaproteobacteria</taxon>
        <taxon>Neisseriales</taxon>
        <taxon>Neisseriaceae</taxon>
        <taxon>Snodgrassella</taxon>
    </lineage>
</organism>
<dbReference type="Proteomes" id="UP000027170">
    <property type="component" value="Unassembled WGS sequence"/>
</dbReference>
<reference evidence="1 2" key="1">
    <citation type="submission" date="2014-03" db="EMBL/GenBank/DDBJ databases">
        <title>The genomes of two eusocial bee gut symbionts.</title>
        <authorList>
            <person name="Kwong W.K."/>
            <person name="Engel P."/>
            <person name="Koch H."/>
            <person name="Moran N.A."/>
        </authorList>
    </citation>
    <scope>NUCLEOTIDE SEQUENCE [LARGE SCALE GENOMIC DNA]</scope>
    <source>
        <strain evidence="2">wkB29</strain>
    </source>
</reference>
<comment type="caution">
    <text evidence="1">The sequence shown here is derived from an EMBL/GenBank/DDBJ whole genome shotgun (WGS) entry which is preliminary data.</text>
</comment>
<dbReference type="AlphaFoldDB" id="A0A836Z5S0"/>
<protein>
    <submittedName>
        <fullName evidence="1">Uncharacterized protein</fullName>
    </submittedName>
</protein>
<accession>A0A836Z5S0</accession>
<proteinExistence type="predicted"/>
<sequence>MTSPEQGAQHECSNTLLAPLGGVNWGRCTAVVTGCGFIDVISYYLLFFSIDFNKAASTTT</sequence>